<dbReference type="SMART" id="SM00331">
    <property type="entry name" value="PP2C_SIG"/>
    <property type="match status" value="1"/>
</dbReference>
<evidence type="ECO:0000256" key="2">
    <source>
        <dbReference type="SAM" id="Phobius"/>
    </source>
</evidence>
<dbReference type="InterPro" id="IPR001932">
    <property type="entry name" value="PPM-type_phosphatase-like_dom"/>
</dbReference>
<gene>
    <name evidence="4" type="ordered locus">Turpa_2599</name>
</gene>
<feature type="transmembrane region" description="Helical" evidence="2">
    <location>
        <begin position="51"/>
        <end position="74"/>
    </location>
</feature>
<keyword evidence="2" id="KW-0472">Membrane</keyword>
<feature type="transmembrane region" description="Helical" evidence="2">
    <location>
        <begin position="236"/>
        <end position="261"/>
    </location>
</feature>
<dbReference type="RefSeq" id="WP_014803744.1">
    <property type="nucleotide sequence ID" value="NC_018020.1"/>
</dbReference>
<dbReference type="Proteomes" id="UP000006048">
    <property type="component" value="Chromosome"/>
</dbReference>
<dbReference type="OrthoDB" id="343277at2"/>
<dbReference type="KEGG" id="tpx:Turpa_2599"/>
<dbReference type="Gene3D" id="1.25.40.10">
    <property type="entry name" value="Tetratricopeptide repeat domain"/>
    <property type="match status" value="1"/>
</dbReference>
<dbReference type="STRING" id="869212.Turpa_2599"/>
<dbReference type="HOGENOM" id="CLU_382601_0_0_12"/>
<dbReference type="Pfam" id="PF07228">
    <property type="entry name" value="SpoIIE"/>
    <property type="match status" value="1"/>
</dbReference>
<dbReference type="InterPro" id="IPR011990">
    <property type="entry name" value="TPR-like_helical_dom_sf"/>
</dbReference>
<keyword evidence="1" id="KW-0175">Coiled coil</keyword>
<feature type="transmembrane region" description="Helical" evidence="2">
    <location>
        <begin position="206"/>
        <end position="230"/>
    </location>
</feature>
<dbReference type="InterPro" id="IPR036457">
    <property type="entry name" value="PPM-type-like_dom_sf"/>
</dbReference>
<proteinExistence type="predicted"/>
<keyword evidence="2" id="KW-0812">Transmembrane</keyword>
<protein>
    <submittedName>
        <fullName evidence="4">Stage II sporulation protein E</fullName>
    </submittedName>
</protein>
<dbReference type="PATRIC" id="fig|869212.3.peg.2615"/>
<dbReference type="Gene3D" id="3.60.40.10">
    <property type="entry name" value="PPM-type phosphatase domain"/>
    <property type="match status" value="1"/>
</dbReference>
<feature type="coiled-coil region" evidence="1">
    <location>
        <begin position="298"/>
        <end position="329"/>
    </location>
</feature>
<keyword evidence="2" id="KW-1133">Transmembrane helix</keyword>
<reference evidence="4 5" key="1">
    <citation type="submission" date="2012-06" db="EMBL/GenBank/DDBJ databases">
        <title>The complete chromosome of genome of Turneriella parva DSM 21527.</title>
        <authorList>
            <consortium name="US DOE Joint Genome Institute (JGI-PGF)"/>
            <person name="Lucas S."/>
            <person name="Han J."/>
            <person name="Lapidus A."/>
            <person name="Bruce D."/>
            <person name="Goodwin L."/>
            <person name="Pitluck S."/>
            <person name="Peters L."/>
            <person name="Kyrpides N."/>
            <person name="Mavromatis K."/>
            <person name="Ivanova N."/>
            <person name="Mikhailova N."/>
            <person name="Chertkov O."/>
            <person name="Detter J.C."/>
            <person name="Tapia R."/>
            <person name="Han C."/>
            <person name="Land M."/>
            <person name="Hauser L."/>
            <person name="Markowitz V."/>
            <person name="Cheng J.-F."/>
            <person name="Hugenholtz P."/>
            <person name="Woyke T."/>
            <person name="Wu D."/>
            <person name="Gronow S."/>
            <person name="Wellnitz S."/>
            <person name="Brambilla E."/>
            <person name="Klenk H.-P."/>
            <person name="Eisen J.A."/>
        </authorList>
    </citation>
    <scope>NUCLEOTIDE SEQUENCE [LARGE SCALE GENOMIC DNA]</scope>
    <source>
        <strain evidence="5">ATCC BAA-1111 / DSM 21527 / NCTC 11395 / H</strain>
    </source>
</reference>
<dbReference type="SUPFAM" id="SSF48452">
    <property type="entry name" value="TPR-like"/>
    <property type="match status" value="1"/>
</dbReference>
<accession>I4B7I2</accession>
<dbReference type="AlphaFoldDB" id="I4B7I2"/>
<feature type="transmembrane region" description="Helical" evidence="2">
    <location>
        <begin position="116"/>
        <end position="142"/>
    </location>
</feature>
<feature type="transmembrane region" description="Helical" evidence="2">
    <location>
        <begin position="162"/>
        <end position="185"/>
    </location>
</feature>
<organism evidence="4 5">
    <name type="scientific">Turneriella parva (strain ATCC BAA-1111 / DSM 21527 / NCTC 11395 / H)</name>
    <name type="common">Leptospira parva</name>
    <dbReference type="NCBI Taxonomy" id="869212"/>
    <lineage>
        <taxon>Bacteria</taxon>
        <taxon>Pseudomonadati</taxon>
        <taxon>Spirochaetota</taxon>
        <taxon>Spirochaetia</taxon>
        <taxon>Leptospirales</taxon>
        <taxon>Leptospiraceae</taxon>
        <taxon>Turneriella</taxon>
    </lineage>
</organism>
<feature type="domain" description="PPM-type phosphatase" evidence="3">
    <location>
        <begin position="370"/>
        <end position="597"/>
    </location>
</feature>
<feature type="transmembrane region" description="Helical" evidence="2">
    <location>
        <begin position="12"/>
        <end position="39"/>
    </location>
</feature>
<dbReference type="EMBL" id="CP002959">
    <property type="protein sequence ID" value="AFM13239.1"/>
    <property type="molecule type" value="Genomic_DNA"/>
</dbReference>
<evidence type="ECO:0000259" key="3">
    <source>
        <dbReference type="SMART" id="SM00331"/>
    </source>
</evidence>
<evidence type="ECO:0000313" key="5">
    <source>
        <dbReference type="Proteomes" id="UP000006048"/>
    </source>
</evidence>
<keyword evidence="5" id="KW-1185">Reference proteome</keyword>
<evidence type="ECO:0000256" key="1">
    <source>
        <dbReference type="SAM" id="Coils"/>
    </source>
</evidence>
<sequence>MSNLVRTLFRWIAYFSSYGIAVATSAAISSILAISFGLYYARATNFPMSELMLWTIAGGAAVAWVGHSVQFGILNKVGFPGFTRPVLAVNRFITAEPNLQIRPDLKEGEYHELLRALTIIPLTNAFTAVLSVQVIFVAILVAAELSVKFETYHYVQGVIMDIMFSFIHGGFCLVIGEIATGSMRAECKRIMSEKKIPFTDRAVTTVRLKLAFFITLFLITIYVAATLVYYNRDNLQAILVFVFMATVAAILMAYMIFYLIYSALKDIEGAMDDLKSGGSGLIFTKSIDSEFVKVATGISDAARTIKDYQANLEQKIEERTAELQESLGNVRALKGQQDGDYFLTSLLLKPLTGNYANNRQIKVSIFIRQKKSFEFKTKTNEIGGDICLAHSIRLRGRDYTLFLNGDAMGKSMQGAGGSLVLGAVMQSIIERTKLSPKEQVLYPERWLKAVFLELQKTFESFDGSMLISVIMGLVDEKSGFVYFINAEHPWSAILRSGKAFFIENDLTLRKLGTLGVNMGIKVQTYEMKPGDAFVIGSDGRDDLVLGTGEDGNRIINEDESLFLRLLEEGRGDLEAVYQACKNKGEITDDFSLISLTYQPEKETAEARVGTRQTISRARQLVAEKQYEAAKQHLKEVYEATRDNLHVARALAHICYKTGDLKDAAGYFESYSEENPGDTQAIELLGSILIKLGETDKAADVLTRLKIRNPRDEKIAALLAKIYK</sequence>
<name>I4B7I2_TURPD</name>
<evidence type="ECO:0000313" key="4">
    <source>
        <dbReference type="EMBL" id="AFM13239.1"/>
    </source>
</evidence>
<dbReference type="Pfam" id="PF14559">
    <property type="entry name" value="TPR_19"/>
    <property type="match status" value="1"/>
</dbReference>